<keyword evidence="5" id="KW-0961">Cell wall biogenesis/degradation</keyword>
<accession>A0A2K8QL98</accession>
<dbReference type="InterPro" id="IPR002502">
    <property type="entry name" value="Amidase_domain"/>
</dbReference>
<dbReference type="Pfam" id="PF01510">
    <property type="entry name" value="Amidase_2"/>
    <property type="match status" value="1"/>
</dbReference>
<dbReference type="GO" id="GO:0009253">
    <property type="term" value="P:peptidoglycan catabolic process"/>
    <property type="evidence" value="ECO:0007669"/>
    <property type="project" value="InterPro"/>
</dbReference>
<dbReference type="Proteomes" id="UP000231901">
    <property type="component" value="Chromosome"/>
</dbReference>
<keyword evidence="4" id="KW-0378">Hydrolase</keyword>
<proteinExistence type="inferred from homology"/>
<evidence type="ECO:0000256" key="1">
    <source>
        <dbReference type="ARBA" id="ARBA00001561"/>
    </source>
</evidence>
<evidence type="ECO:0000259" key="6">
    <source>
        <dbReference type="SMART" id="SM00644"/>
    </source>
</evidence>
<dbReference type="PANTHER" id="PTHR30417">
    <property type="entry name" value="N-ACETYLMURAMOYL-L-ALANINE AMIDASE AMID"/>
    <property type="match status" value="1"/>
</dbReference>
<comment type="catalytic activity">
    <reaction evidence="1">
        <text>Hydrolyzes the link between N-acetylmuramoyl residues and L-amino acid residues in certain cell-wall glycopeptides.</text>
        <dbReference type="EC" id="3.5.1.28"/>
    </reaction>
</comment>
<dbReference type="SUPFAM" id="SSF47090">
    <property type="entry name" value="PGBD-like"/>
    <property type="match status" value="1"/>
</dbReference>
<evidence type="ECO:0000256" key="4">
    <source>
        <dbReference type="ARBA" id="ARBA00022801"/>
    </source>
</evidence>
<dbReference type="SMART" id="SM00644">
    <property type="entry name" value="Ami_2"/>
    <property type="match status" value="1"/>
</dbReference>
<dbReference type="EMBL" id="CP025003">
    <property type="protein sequence ID" value="ATZ94254.1"/>
    <property type="molecule type" value="Genomic_DNA"/>
</dbReference>
<feature type="domain" description="N-acetylmuramoyl-L-alanine amidase" evidence="6">
    <location>
        <begin position="39"/>
        <end position="186"/>
    </location>
</feature>
<dbReference type="RefSeq" id="WP_100849443.1">
    <property type="nucleotide sequence ID" value="NZ_BMJF01000001.1"/>
</dbReference>
<gene>
    <name evidence="7" type="ORF">CVE23_09920</name>
</gene>
<dbReference type="KEGG" id="dfn:CVE23_09920"/>
<dbReference type="Gene3D" id="1.10.101.10">
    <property type="entry name" value="PGBD-like superfamily/PGBD"/>
    <property type="match status" value="1"/>
</dbReference>
<dbReference type="InterPro" id="IPR036505">
    <property type="entry name" value="Amidase/PGRP_sf"/>
</dbReference>
<reference evidence="8" key="1">
    <citation type="journal article" date="2018" name="Genome Announc.">
        <title>Complete genome sequence of a Dickeya fangzhongdai type strain causing bleeding canker of pear tree trunks.</title>
        <authorList>
            <person name="Zhao Y."/>
            <person name="Tian Y."/>
            <person name="Li X."/>
            <person name="Hu B."/>
        </authorList>
    </citation>
    <scope>NUCLEOTIDE SEQUENCE [LARGE SCALE GENOMIC DNA]</scope>
    <source>
        <strain evidence="8">DSM 101947</strain>
    </source>
</reference>
<dbReference type="GO" id="GO:0019867">
    <property type="term" value="C:outer membrane"/>
    <property type="evidence" value="ECO:0007669"/>
    <property type="project" value="TreeGrafter"/>
</dbReference>
<name>A0A2K8QL98_9GAMM</name>
<comment type="similarity">
    <text evidence="2">Belongs to the N-acetylmuramoyl-L-alanine amidase 2 family.</text>
</comment>
<dbReference type="GeneID" id="66564646"/>
<sequence length="293" mass="32886">MTCRCIGLSWRSVALVALTLLAGCQSRERYVDEGDYQLDQSSPAVSRGERVRFLVFHYTAEDLGSSLEKLTAEHVSAHYLVPAYPPQVKGKPVAWKLVPESQAAWHAGASYWRGYSQLNATSIGIEQENPGWRQTASGTRWWQPYTPQQITLVTHLARDIIARHHIAPQDVVGHSDIAPQRKVDPGPLFPWHQLAMAGIGAWPEPQRVHFYLRGRQQYTPVDRQALLEKLARYGYEVNPNMSARQQQQVVAAFQMHFRQQRYDGEADAETEAIADALLEKYGAAPRSGAGSGR</sequence>
<dbReference type="FunFam" id="3.40.80.10:FF:000003">
    <property type="entry name" value="N-acetylmuramoyl-L-alanine amidase"/>
    <property type="match status" value="1"/>
</dbReference>
<dbReference type="PANTHER" id="PTHR30417:SF1">
    <property type="entry name" value="N-ACETYLMURAMOYL-L-ALANINE AMIDASE AMID"/>
    <property type="match status" value="1"/>
</dbReference>
<dbReference type="InterPro" id="IPR036365">
    <property type="entry name" value="PGBD-like_sf"/>
</dbReference>
<dbReference type="GO" id="GO:0009254">
    <property type="term" value="P:peptidoglycan turnover"/>
    <property type="evidence" value="ECO:0007669"/>
    <property type="project" value="TreeGrafter"/>
</dbReference>
<dbReference type="GO" id="GO:0071555">
    <property type="term" value="P:cell wall organization"/>
    <property type="evidence" value="ECO:0007669"/>
    <property type="project" value="UniProtKB-KW"/>
</dbReference>
<dbReference type="Gene3D" id="3.40.80.10">
    <property type="entry name" value="Peptidoglycan recognition protein-like"/>
    <property type="match status" value="1"/>
</dbReference>
<evidence type="ECO:0000256" key="3">
    <source>
        <dbReference type="ARBA" id="ARBA00011901"/>
    </source>
</evidence>
<organism evidence="7 8">
    <name type="scientific">Dickeya fangzhongdai</name>
    <dbReference type="NCBI Taxonomy" id="1778540"/>
    <lineage>
        <taxon>Bacteria</taxon>
        <taxon>Pseudomonadati</taxon>
        <taxon>Pseudomonadota</taxon>
        <taxon>Gammaproteobacteria</taxon>
        <taxon>Enterobacterales</taxon>
        <taxon>Pectobacteriaceae</taxon>
        <taxon>Dickeya</taxon>
    </lineage>
</organism>
<evidence type="ECO:0000313" key="7">
    <source>
        <dbReference type="EMBL" id="ATZ94254.1"/>
    </source>
</evidence>
<dbReference type="PROSITE" id="PS51257">
    <property type="entry name" value="PROKAR_LIPOPROTEIN"/>
    <property type="match status" value="1"/>
</dbReference>
<dbReference type="InterPro" id="IPR036366">
    <property type="entry name" value="PGBDSf"/>
</dbReference>
<dbReference type="CDD" id="cd06583">
    <property type="entry name" value="PGRP"/>
    <property type="match status" value="1"/>
</dbReference>
<protein>
    <recommendedName>
        <fullName evidence="3">N-acetylmuramoyl-L-alanine amidase</fullName>
        <ecNumber evidence="3">3.5.1.28</ecNumber>
    </recommendedName>
</protein>
<evidence type="ECO:0000256" key="2">
    <source>
        <dbReference type="ARBA" id="ARBA00007553"/>
    </source>
</evidence>
<dbReference type="SUPFAM" id="SSF55846">
    <property type="entry name" value="N-acetylmuramoyl-L-alanine amidase-like"/>
    <property type="match status" value="1"/>
</dbReference>
<dbReference type="GO" id="GO:0008745">
    <property type="term" value="F:N-acetylmuramoyl-L-alanine amidase activity"/>
    <property type="evidence" value="ECO:0007669"/>
    <property type="project" value="UniProtKB-EC"/>
</dbReference>
<dbReference type="EC" id="3.5.1.28" evidence="3"/>
<evidence type="ECO:0000313" key="8">
    <source>
        <dbReference type="Proteomes" id="UP000231901"/>
    </source>
</evidence>
<evidence type="ECO:0000256" key="5">
    <source>
        <dbReference type="ARBA" id="ARBA00023316"/>
    </source>
</evidence>
<dbReference type="InterPro" id="IPR051206">
    <property type="entry name" value="NAMLAA_amidase_2"/>
</dbReference>
<keyword evidence="8" id="KW-1185">Reference proteome</keyword>
<dbReference type="AlphaFoldDB" id="A0A2K8QL98"/>